<dbReference type="RefSeq" id="WP_097053640.1">
    <property type="nucleotide sequence ID" value="NZ_OBMM01000009.1"/>
</dbReference>
<dbReference type="AlphaFoldDB" id="A0A285U298"/>
<dbReference type="EMBL" id="OBMM01000009">
    <property type="protein sequence ID" value="SOC30533.1"/>
    <property type="molecule type" value="Genomic_DNA"/>
</dbReference>
<organism evidence="1 2">
    <name type="scientific">Thalassospira xiamenensis</name>
    <dbReference type="NCBI Taxonomy" id="220697"/>
    <lineage>
        <taxon>Bacteria</taxon>
        <taxon>Pseudomonadati</taxon>
        <taxon>Pseudomonadota</taxon>
        <taxon>Alphaproteobacteria</taxon>
        <taxon>Rhodospirillales</taxon>
        <taxon>Thalassospiraceae</taxon>
        <taxon>Thalassospira</taxon>
    </lineage>
</organism>
<evidence type="ECO:0000313" key="2">
    <source>
        <dbReference type="Proteomes" id="UP000219068"/>
    </source>
</evidence>
<evidence type="ECO:0000313" key="1">
    <source>
        <dbReference type="EMBL" id="SOC30533.1"/>
    </source>
</evidence>
<protein>
    <submittedName>
        <fullName evidence="1">Uncharacterized protein</fullName>
    </submittedName>
</protein>
<proteinExistence type="predicted"/>
<accession>A0A285U298</accession>
<reference evidence="1 2" key="1">
    <citation type="submission" date="2017-08" db="EMBL/GenBank/DDBJ databases">
        <authorList>
            <person name="de Groot N.N."/>
        </authorList>
    </citation>
    <scope>NUCLEOTIDE SEQUENCE [LARGE SCALE GENOMIC DNA]</scope>
    <source>
        <strain evidence="1 2">USBA 78</strain>
    </source>
</reference>
<name>A0A285U298_9PROT</name>
<sequence length="75" mass="8900">MKLSHAQREFLDEMLEDALSGEKPWLSEDWFDPQFSRRTLLGLQRLKLIDILQHSDRPWAFTLTECGKQAALERR</sequence>
<gene>
    <name evidence="1" type="ORF">SAMN05428964_10984</name>
</gene>
<dbReference type="Proteomes" id="UP000219068">
    <property type="component" value="Unassembled WGS sequence"/>
</dbReference>